<dbReference type="InterPro" id="IPR029066">
    <property type="entry name" value="PLP-binding_barrel"/>
</dbReference>
<feature type="domain" description="Alanine racemase C-terminal" evidence="6">
    <location>
        <begin position="224"/>
        <end position="336"/>
    </location>
</feature>
<dbReference type="InterPro" id="IPR020622">
    <property type="entry name" value="Ala_racemase_pyridoxalP-BS"/>
</dbReference>
<comment type="cofactor">
    <cofactor evidence="1 4">
        <name>pyridoxal 5'-phosphate</name>
        <dbReference type="ChEBI" id="CHEBI:597326"/>
    </cofactor>
</comment>
<dbReference type="EMBL" id="FOXB01000043">
    <property type="protein sequence ID" value="SFP81487.1"/>
    <property type="molecule type" value="Genomic_DNA"/>
</dbReference>
<evidence type="ECO:0000256" key="2">
    <source>
        <dbReference type="ARBA" id="ARBA00022898"/>
    </source>
</evidence>
<dbReference type="PRINTS" id="PR00992">
    <property type="entry name" value="ALARACEMASE"/>
</dbReference>
<keyword evidence="2 4" id="KW-0663">Pyridoxal phosphate</keyword>
<dbReference type="Pfam" id="PF01168">
    <property type="entry name" value="Ala_racemase_N"/>
    <property type="match status" value="1"/>
</dbReference>
<dbReference type="Pfam" id="PF00842">
    <property type="entry name" value="Ala_racemase_C"/>
    <property type="match status" value="1"/>
</dbReference>
<dbReference type="GO" id="GO:0005829">
    <property type="term" value="C:cytosol"/>
    <property type="evidence" value="ECO:0007669"/>
    <property type="project" value="TreeGrafter"/>
</dbReference>
<feature type="binding site" evidence="5">
    <location>
        <position position="118"/>
    </location>
    <ligand>
        <name>substrate</name>
    </ligand>
</feature>
<reference evidence="7 8" key="1">
    <citation type="submission" date="2016-10" db="EMBL/GenBank/DDBJ databases">
        <authorList>
            <person name="de Groot N.N."/>
        </authorList>
    </citation>
    <scope>NUCLEOTIDE SEQUENCE [LARGE SCALE GENOMIC DNA]</scope>
    <source>
        <strain evidence="7 8">EP1-55-1</strain>
    </source>
</reference>
<organism evidence="7 8">
    <name type="scientific">Hydrogenimonas thermophila</name>
    <dbReference type="NCBI Taxonomy" id="223786"/>
    <lineage>
        <taxon>Bacteria</taxon>
        <taxon>Pseudomonadati</taxon>
        <taxon>Campylobacterota</taxon>
        <taxon>Epsilonproteobacteria</taxon>
        <taxon>Campylobacterales</taxon>
        <taxon>Hydrogenimonadaceae</taxon>
        <taxon>Hydrogenimonas</taxon>
    </lineage>
</organism>
<dbReference type="STRING" id="223786.SAMN05216234_14321"/>
<evidence type="ECO:0000256" key="1">
    <source>
        <dbReference type="ARBA" id="ARBA00001933"/>
    </source>
</evidence>
<dbReference type="InterPro" id="IPR009006">
    <property type="entry name" value="Ala_racemase/Decarboxylase_C"/>
</dbReference>
<dbReference type="NCBIfam" id="NF000791">
    <property type="entry name" value="PRK00053.2-2"/>
    <property type="match status" value="1"/>
</dbReference>
<dbReference type="InterPro" id="IPR000821">
    <property type="entry name" value="Ala_racemase"/>
</dbReference>
<keyword evidence="3" id="KW-0413">Isomerase</keyword>
<dbReference type="InterPro" id="IPR001608">
    <property type="entry name" value="Ala_racemase_N"/>
</dbReference>
<dbReference type="GO" id="GO:0030170">
    <property type="term" value="F:pyridoxal phosphate binding"/>
    <property type="evidence" value="ECO:0007669"/>
    <property type="project" value="TreeGrafter"/>
</dbReference>
<dbReference type="RefSeq" id="WP_092913771.1">
    <property type="nucleotide sequence ID" value="NZ_FOXB01000043.1"/>
</dbReference>
<dbReference type="PANTHER" id="PTHR30511:SF0">
    <property type="entry name" value="ALANINE RACEMASE, CATABOLIC-RELATED"/>
    <property type="match status" value="1"/>
</dbReference>
<dbReference type="Gene3D" id="2.40.37.10">
    <property type="entry name" value="Lyase, Ornithine Decarboxylase, Chain A, domain 1"/>
    <property type="match status" value="1"/>
</dbReference>
<evidence type="ECO:0000259" key="6">
    <source>
        <dbReference type="SMART" id="SM01005"/>
    </source>
</evidence>
<evidence type="ECO:0000256" key="3">
    <source>
        <dbReference type="ARBA" id="ARBA00023235"/>
    </source>
</evidence>
<dbReference type="PANTHER" id="PTHR30511">
    <property type="entry name" value="ALANINE RACEMASE"/>
    <property type="match status" value="1"/>
</dbReference>
<evidence type="ECO:0000313" key="7">
    <source>
        <dbReference type="EMBL" id="SFP81487.1"/>
    </source>
</evidence>
<feature type="modified residue" description="N6-(pyridoxal phosphate)lysine" evidence="4">
    <location>
        <position position="33"/>
    </location>
</feature>
<name>A0A1I5TFN5_9BACT</name>
<dbReference type="InterPro" id="IPR011079">
    <property type="entry name" value="Ala_racemase_C"/>
</dbReference>
<dbReference type="GO" id="GO:0030632">
    <property type="term" value="P:D-alanine biosynthetic process"/>
    <property type="evidence" value="ECO:0007669"/>
    <property type="project" value="TreeGrafter"/>
</dbReference>
<dbReference type="GO" id="GO:0008784">
    <property type="term" value="F:alanine racemase activity"/>
    <property type="evidence" value="ECO:0007669"/>
    <property type="project" value="InterPro"/>
</dbReference>
<dbReference type="SMART" id="SM01005">
    <property type="entry name" value="Ala_racemase_C"/>
    <property type="match status" value="1"/>
</dbReference>
<sequence length="336" mass="37450">MSLIKISRKNFVYNINQIVQKTQSIEKLALVLKDNAYGHGLSLMASLAADVGVKHAVVRNLQEAKAIVDLFETVLVLSDIPKTAPVKKIRIVVNDLNCIAKIPKGTYVELKVDTGMHRNGVLPSEFQKAVEEIEKHSLNLVGIMTHFRSADEMGSEFFWQRKEFDRIKELAQKLDIKGVRWHSCNSAALFRVSEFDEDIARVGIAAFGCLEMPKPFNLPKLKPVMSLWADRISTRELRAMQRVGYAGAGCLKSKGVVSTYDIGYGDGWLRGSSSKPYILPNGKKILGRVSMDAISVETAEEQILIFDNAIEAAKQFDTIAYDILVKLSPAIRRIVV</sequence>
<dbReference type="GO" id="GO:0009252">
    <property type="term" value="P:peptidoglycan biosynthetic process"/>
    <property type="evidence" value="ECO:0007669"/>
    <property type="project" value="TreeGrafter"/>
</dbReference>
<evidence type="ECO:0000256" key="5">
    <source>
        <dbReference type="PIRSR" id="PIRSR600821-52"/>
    </source>
</evidence>
<evidence type="ECO:0000313" key="8">
    <source>
        <dbReference type="Proteomes" id="UP000199227"/>
    </source>
</evidence>
<accession>A0A1I5TFN5</accession>
<dbReference type="OrthoDB" id="9813814at2"/>
<evidence type="ECO:0000256" key="4">
    <source>
        <dbReference type="PIRSR" id="PIRSR600821-50"/>
    </source>
</evidence>
<dbReference type="CDD" id="cd00430">
    <property type="entry name" value="PLPDE_III_AR"/>
    <property type="match status" value="1"/>
</dbReference>
<dbReference type="Gene3D" id="3.20.20.10">
    <property type="entry name" value="Alanine racemase"/>
    <property type="match status" value="1"/>
</dbReference>
<protein>
    <submittedName>
        <fullName evidence="7">Alanine racemase</fullName>
    </submittedName>
</protein>
<dbReference type="Proteomes" id="UP000199227">
    <property type="component" value="Unassembled WGS sequence"/>
</dbReference>
<dbReference type="SUPFAM" id="SSF50621">
    <property type="entry name" value="Alanine racemase C-terminal domain-like"/>
    <property type="match status" value="1"/>
</dbReference>
<feature type="binding site" evidence="5">
    <location>
        <position position="291"/>
    </location>
    <ligand>
        <name>substrate</name>
    </ligand>
</feature>
<dbReference type="PROSITE" id="PS00395">
    <property type="entry name" value="ALANINE_RACEMASE"/>
    <property type="match status" value="1"/>
</dbReference>
<dbReference type="SUPFAM" id="SSF51419">
    <property type="entry name" value="PLP-binding barrel"/>
    <property type="match status" value="1"/>
</dbReference>
<keyword evidence="8" id="KW-1185">Reference proteome</keyword>
<gene>
    <name evidence="7" type="ORF">SAMN05216234_14321</name>
</gene>
<dbReference type="AlphaFoldDB" id="A0A1I5TFN5"/>
<proteinExistence type="predicted"/>